<dbReference type="Gene3D" id="6.10.140.140">
    <property type="match status" value="1"/>
</dbReference>
<dbReference type="InterPro" id="IPR001909">
    <property type="entry name" value="KRAB"/>
</dbReference>
<reference evidence="2" key="1">
    <citation type="submission" date="2018-05" db="EMBL/GenBank/DDBJ databases">
        <title>Whole genome of Theropithecus gelada.</title>
        <authorList>
            <person name="Chiou K.L."/>
            <person name="Snyder-Mackler N."/>
        </authorList>
    </citation>
    <scope>NUCLEOTIDE SEQUENCE [LARGE SCALE GENOMIC DNA]</scope>
</reference>
<dbReference type="Ensembl" id="ENSTGET00000038861.1">
    <property type="protein sequence ID" value="ENSTGEP00000032732.1"/>
    <property type="gene ID" value="ENSTGEG00000026144.1"/>
</dbReference>
<dbReference type="SUPFAM" id="SSF109640">
    <property type="entry name" value="KRAB domain (Kruppel-associated box)"/>
    <property type="match status" value="1"/>
</dbReference>
<dbReference type="SMART" id="SM00349">
    <property type="entry name" value="KRAB"/>
    <property type="match status" value="1"/>
</dbReference>
<dbReference type="PROSITE" id="PS50805">
    <property type="entry name" value="KRAB"/>
    <property type="match status" value="1"/>
</dbReference>
<dbReference type="InterPro" id="IPR036051">
    <property type="entry name" value="KRAB_dom_sf"/>
</dbReference>
<evidence type="ECO:0000313" key="2">
    <source>
        <dbReference type="Ensembl" id="ENSTGEP00000032732.1"/>
    </source>
</evidence>
<accession>A0A8D2GCM1</accession>
<dbReference type="PANTHER" id="PTHR23232:SF112">
    <property type="entry name" value="ZINC FINGER PROTEIN 726"/>
    <property type="match status" value="1"/>
</dbReference>
<reference evidence="2" key="2">
    <citation type="submission" date="2025-08" db="UniProtKB">
        <authorList>
            <consortium name="Ensembl"/>
        </authorList>
    </citation>
    <scope>IDENTIFICATION</scope>
</reference>
<dbReference type="Proteomes" id="UP000694411">
    <property type="component" value="Chromosome 11"/>
</dbReference>
<keyword evidence="3" id="KW-1185">Reference proteome</keyword>
<dbReference type="PANTHER" id="PTHR23232">
    <property type="entry name" value="KRAB DOMAIN C2H2 ZINC FINGER"/>
    <property type="match status" value="1"/>
</dbReference>
<protein>
    <recommendedName>
        <fullName evidence="1">KRAB domain-containing protein</fullName>
    </recommendedName>
</protein>
<dbReference type="InterPro" id="IPR050169">
    <property type="entry name" value="Krueppel_C2H2_ZnF"/>
</dbReference>
<dbReference type="AlphaFoldDB" id="A0A8D2GCM1"/>
<feature type="domain" description="KRAB" evidence="1">
    <location>
        <begin position="18"/>
        <end position="89"/>
    </location>
</feature>
<dbReference type="GO" id="GO:0006355">
    <property type="term" value="P:regulation of DNA-templated transcription"/>
    <property type="evidence" value="ECO:0007669"/>
    <property type="project" value="InterPro"/>
</dbReference>
<evidence type="ECO:0000259" key="1">
    <source>
        <dbReference type="PROSITE" id="PS50805"/>
    </source>
</evidence>
<evidence type="ECO:0000313" key="3">
    <source>
        <dbReference type="Proteomes" id="UP000694411"/>
    </source>
</evidence>
<dbReference type="Pfam" id="PF01352">
    <property type="entry name" value="KRAB"/>
    <property type="match status" value="1"/>
</dbReference>
<reference evidence="2" key="3">
    <citation type="submission" date="2025-09" db="UniProtKB">
        <authorList>
            <consortium name="Ensembl"/>
        </authorList>
    </citation>
    <scope>IDENTIFICATION</scope>
</reference>
<dbReference type="CDD" id="cd07765">
    <property type="entry name" value="KRAB_A-box"/>
    <property type="match status" value="1"/>
</dbReference>
<sequence>ISTAKTPGPPGSLEMRPMTFMDVAIEFYLEEWQCLNTAQHNFYRNVMLDNYRNLIFLSIAASKPDLINCLEKEKEPWNMKRHEMVVEPQPGLQSENL</sequence>
<name>A0A8D2GCM1_THEGE</name>
<proteinExistence type="predicted"/>
<organism evidence="2 3">
    <name type="scientific">Theropithecus gelada</name>
    <name type="common">Gelada baboon</name>
    <dbReference type="NCBI Taxonomy" id="9565"/>
    <lineage>
        <taxon>Eukaryota</taxon>
        <taxon>Metazoa</taxon>
        <taxon>Chordata</taxon>
        <taxon>Craniata</taxon>
        <taxon>Vertebrata</taxon>
        <taxon>Euteleostomi</taxon>
        <taxon>Mammalia</taxon>
        <taxon>Eutheria</taxon>
        <taxon>Euarchontoglires</taxon>
        <taxon>Primates</taxon>
        <taxon>Haplorrhini</taxon>
        <taxon>Catarrhini</taxon>
        <taxon>Cercopithecidae</taxon>
        <taxon>Cercopithecinae</taxon>
        <taxon>Theropithecus</taxon>
    </lineage>
</organism>